<dbReference type="OrthoDB" id="9988524at2759"/>
<dbReference type="InterPro" id="IPR026893">
    <property type="entry name" value="Tyr/Ser_Pase_IphP-type"/>
</dbReference>
<gene>
    <name evidence="2" type="ORF">PYCCODRAFT_1421218</name>
</gene>
<dbReference type="InterPro" id="IPR029021">
    <property type="entry name" value="Prot-tyrosine_phosphatase-like"/>
</dbReference>
<dbReference type="PANTHER" id="PTHR31126:SF1">
    <property type="entry name" value="TYROSINE SPECIFIC PROTEIN PHOSPHATASES DOMAIN-CONTAINING PROTEIN"/>
    <property type="match status" value="1"/>
</dbReference>
<dbReference type="InterPro" id="IPR000387">
    <property type="entry name" value="Tyr_Pase_dom"/>
</dbReference>
<evidence type="ECO:0000313" key="2">
    <source>
        <dbReference type="EMBL" id="OSD08214.1"/>
    </source>
</evidence>
<organism evidence="2 3">
    <name type="scientific">Trametes coccinea (strain BRFM310)</name>
    <name type="common">Pycnoporus coccineus</name>
    <dbReference type="NCBI Taxonomy" id="1353009"/>
    <lineage>
        <taxon>Eukaryota</taxon>
        <taxon>Fungi</taxon>
        <taxon>Dikarya</taxon>
        <taxon>Basidiomycota</taxon>
        <taxon>Agaricomycotina</taxon>
        <taxon>Agaricomycetes</taxon>
        <taxon>Polyporales</taxon>
        <taxon>Polyporaceae</taxon>
        <taxon>Trametes</taxon>
    </lineage>
</organism>
<dbReference type="Pfam" id="PF13350">
    <property type="entry name" value="Y_phosphatase3"/>
    <property type="match status" value="1"/>
</dbReference>
<dbReference type="EMBL" id="KZ084086">
    <property type="protein sequence ID" value="OSD08214.1"/>
    <property type="molecule type" value="Genomic_DNA"/>
</dbReference>
<dbReference type="Proteomes" id="UP000193067">
    <property type="component" value="Unassembled WGS sequence"/>
</dbReference>
<feature type="domain" description="Tyrosine specific protein phosphatases" evidence="1">
    <location>
        <begin position="134"/>
        <end position="186"/>
    </location>
</feature>
<name>A0A1Y2J5Y9_TRAC3</name>
<dbReference type="SUPFAM" id="SSF52799">
    <property type="entry name" value="(Phosphotyrosine protein) phosphatases II"/>
    <property type="match status" value="1"/>
</dbReference>
<dbReference type="AlphaFoldDB" id="A0A1Y2J5Y9"/>
<protein>
    <recommendedName>
        <fullName evidence="1">Tyrosine specific protein phosphatases domain-containing protein</fullName>
    </recommendedName>
</protein>
<dbReference type="InterPro" id="IPR016130">
    <property type="entry name" value="Tyr_Pase_AS"/>
</dbReference>
<dbReference type="STRING" id="1353009.A0A1Y2J5Y9"/>
<dbReference type="PROSITE" id="PS00383">
    <property type="entry name" value="TYR_PHOSPHATASE_1"/>
    <property type="match status" value="1"/>
</dbReference>
<dbReference type="PROSITE" id="PS50056">
    <property type="entry name" value="TYR_PHOSPHATASE_2"/>
    <property type="match status" value="1"/>
</dbReference>
<evidence type="ECO:0000259" key="1">
    <source>
        <dbReference type="PROSITE" id="PS50056"/>
    </source>
</evidence>
<dbReference type="PANTHER" id="PTHR31126">
    <property type="entry name" value="TYROSINE-PROTEIN PHOSPHATASE"/>
    <property type="match status" value="1"/>
</dbReference>
<accession>A0A1Y2J5Y9</accession>
<sequence>MGITSFLVPMIDPCVVASTLCSPPFISIEGAFNARDFGAGCRVSDSAARVRPRRLYRAGELSRMTARGVEQLRALGVNTVFDLRTDDECARMDTEMKHLGGLEIVRLPITQHAKFRSHPRNIHRLKGFAENELNAFLEAYTTILKCNSSCLERVLLHLRDRPLEPCVIHCTAGKDRTGVFAAAILMPVVPMFAMRFQREAVFRDNWTGTLNMGSSRPETMRAFLGHVRREYGGIETFLRKHTSLTDDDFRRIRENLLI</sequence>
<dbReference type="Gene3D" id="3.90.190.10">
    <property type="entry name" value="Protein tyrosine phosphatase superfamily"/>
    <property type="match status" value="1"/>
</dbReference>
<keyword evidence="3" id="KW-1185">Reference proteome</keyword>
<evidence type="ECO:0000313" key="3">
    <source>
        <dbReference type="Proteomes" id="UP000193067"/>
    </source>
</evidence>
<proteinExistence type="predicted"/>
<reference evidence="2 3" key="1">
    <citation type="journal article" date="2015" name="Biotechnol. Biofuels">
        <title>Enhanced degradation of softwood versus hardwood by the white-rot fungus Pycnoporus coccineus.</title>
        <authorList>
            <person name="Couturier M."/>
            <person name="Navarro D."/>
            <person name="Chevret D."/>
            <person name="Henrissat B."/>
            <person name="Piumi F."/>
            <person name="Ruiz-Duenas F.J."/>
            <person name="Martinez A.T."/>
            <person name="Grigoriev I.V."/>
            <person name="Riley R."/>
            <person name="Lipzen A."/>
            <person name="Berrin J.G."/>
            <person name="Master E.R."/>
            <person name="Rosso M.N."/>
        </authorList>
    </citation>
    <scope>NUCLEOTIDE SEQUENCE [LARGE SCALE GENOMIC DNA]</scope>
    <source>
        <strain evidence="2 3">BRFM310</strain>
    </source>
</reference>
<dbReference type="GO" id="GO:0004721">
    <property type="term" value="F:phosphoprotein phosphatase activity"/>
    <property type="evidence" value="ECO:0007669"/>
    <property type="project" value="InterPro"/>
</dbReference>